<evidence type="ECO:0000256" key="1">
    <source>
        <dbReference type="SAM" id="MobiDB-lite"/>
    </source>
</evidence>
<name>A0A0E4CLG4_MYCLN</name>
<accession>A0A0E4CLG4</accession>
<reference evidence="2 3" key="1">
    <citation type="submission" date="2015-03" db="EMBL/GenBank/DDBJ databases">
        <authorList>
            <person name="Urmite Genomes"/>
        </authorList>
    </citation>
    <scope>NUCLEOTIDE SEQUENCE [LARGE SCALE GENOMIC DNA]</scope>
    <source>
        <strain evidence="2 3">CSUR P1491</strain>
    </source>
</reference>
<dbReference type="STRING" id="141349.BN1232_00734"/>
<protein>
    <submittedName>
        <fullName evidence="2">Uncharacterized protein</fullName>
    </submittedName>
</protein>
<dbReference type="EMBL" id="CTEE01000001">
    <property type="protein sequence ID" value="CQD04657.1"/>
    <property type="molecule type" value="Genomic_DNA"/>
</dbReference>
<organism evidence="2 3">
    <name type="scientific">Mycobacterium lentiflavum</name>
    <dbReference type="NCBI Taxonomy" id="141349"/>
    <lineage>
        <taxon>Bacteria</taxon>
        <taxon>Bacillati</taxon>
        <taxon>Actinomycetota</taxon>
        <taxon>Actinomycetes</taxon>
        <taxon>Mycobacteriales</taxon>
        <taxon>Mycobacteriaceae</taxon>
        <taxon>Mycobacterium</taxon>
        <taxon>Mycobacterium simiae complex</taxon>
    </lineage>
</organism>
<dbReference type="Proteomes" id="UP000199251">
    <property type="component" value="Unassembled WGS sequence"/>
</dbReference>
<proteinExistence type="predicted"/>
<gene>
    <name evidence="2" type="ORF">BN1232_00734</name>
</gene>
<dbReference type="AlphaFoldDB" id="A0A0E4CLG4"/>
<feature type="region of interest" description="Disordered" evidence="1">
    <location>
        <begin position="473"/>
        <end position="522"/>
    </location>
</feature>
<feature type="compositionally biased region" description="Low complexity" evidence="1">
    <location>
        <begin position="482"/>
        <end position="500"/>
    </location>
</feature>
<evidence type="ECO:0000313" key="2">
    <source>
        <dbReference type="EMBL" id="CQD04657.1"/>
    </source>
</evidence>
<evidence type="ECO:0000313" key="3">
    <source>
        <dbReference type="Proteomes" id="UP000199251"/>
    </source>
</evidence>
<sequence>MAGKGWWSQKYAPEGSAGGDGILRQLGLPHLDPLTVLVREAAQNSWDASRGDGPVEFSINLQRMGGEAAAWREELLPGPDDESNLRLADALTEDSVVLFISDRNTVGLGGPTRAGTKPAEGETPNFVQFIRDVGEPRDKEYGGGTYGFGKGIFYRLSRSGAIIVDTQTVGPQLARRLIGAALGESYYVDDQRYTGRHWWGIKTDLIADPFEGDAAARIAARLGFPSFADGASGTSIAIIGADLGCAQDGDDESHRTIDGAAQFLGSSILWHLWPKFIPDDAGQCMRFRILVNGEEMELPSPEELDEFAPFVESLRAVRNREGTDYLRTVPPKNAGTLAVSLTAASSLSTSPLVDAARPFPASPHHIARMRNVELVVDYLSGPPCADTRLTYYGVFKASLDADFAFAAAEPPTHDSWVAGSLSGAAKGVVQNLNRFLMRAIDDKVNPHRTPPGGDASQGMGKLSARLGSLIPSFAALPSQPTGNGSSNAGSSGRNDAESGASGKGEGGENSHSRPRRTRIVEDPRLEVDGDTLRFVAKVLIPESRSARYVRAAIDVVLDGGKTEAESPEGAAVPSIIEWRRSDGAERVDGADISLPPGNATEWYVYASHVDNAVVRFRVGNIEGGRHAQ</sequence>